<reference evidence="1 2" key="1">
    <citation type="submission" date="2020-02" db="EMBL/GenBank/DDBJ databases">
        <title>Sequencing the genomes of 1000 actinobacteria strains.</title>
        <authorList>
            <person name="Klenk H.-P."/>
        </authorList>
    </citation>
    <scope>NUCLEOTIDE SEQUENCE [LARGE SCALE GENOMIC DNA]</scope>
    <source>
        <strain evidence="1 2">DSM 19609</strain>
    </source>
</reference>
<name>A0ABX0SKX4_9ACTN</name>
<evidence type="ECO:0008006" key="3">
    <source>
        <dbReference type="Google" id="ProtNLM"/>
    </source>
</evidence>
<gene>
    <name evidence="1" type="ORF">FB473_003312</name>
</gene>
<keyword evidence="2" id="KW-1185">Reference proteome</keyword>
<proteinExistence type="predicted"/>
<organism evidence="1 2">
    <name type="scientific">Brooklawnia cerclae</name>
    <dbReference type="NCBI Taxonomy" id="349934"/>
    <lineage>
        <taxon>Bacteria</taxon>
        <taxon>Bacillati</taxon>
        <taxon>Actinomycetota</taxon>
        <taxon>Actinomycetes</taxon>
        <taxon>Propionibacteriales</taxon>
        <taxon>Propionibacteriaceae</taxon>
        <taxon>Brooklawnia</taxon>
    </lineage>
</organism>
<protein>
    <recommendedName>
        <fullName evidence="3">Alpha/beta hydrolase</fullName>
    </recommendedName>
</protein>
<sequence length="254" mass="27576">MLLIDPQFGAHGLGLVEPLIPGARTWPASTVNSIMALVQAEDALTGIRAETAPARTMVARAAGCNTAARLLTDGIAARVLLIDPVSTSTADDGFGRASRVDRHFFERLAEAKKTAPDPSDAAVLMDPLFKRGRLPEAAYELAARGLSRRPEIRARLEASLRAVEELRQPYDERRWPPAAVEPDFDWLTNLREQPSGSATVWLSHDAEGHPPAAQRDYLATALPAVDVVAQPWEEYDFMADPAPLAAALRNWLAG</sequence>
<dbReference type="Proteomes" id="UP000749311">
    <property type="component" value="Unassembled WGS sequence"/>
</dbReference>
<dbReference type="RefSeq" id="WP_167171396.1">
    <property type="nucleotide sequence ID" value="NZ_BAAAOO010000006.1"/>
</dbReference>
<evidence type="ECO:0000313" key="1">
    <source>
        <dbReference type="EMBL" id="NIH58615.1"/>
    </source>
</evidence>
<comment type="caution">
    <text evidence="1">The sequence shown here is derived from an EMBL/GenBank/DDBJ whole genome shotgun (WGS) entry which is preliminary data.</text>
</comment>
<accession>A0ABX0SKX4</accession>
<evidence type="ECO:0000313" key="2">
    <source>
        <dbReference type="Proteomes" id="UP000749311"/>
    </source>
</evidence>
<dbReference type="EMBL" id="JAAMOZ010000004">
    <property type="protein sequence ID" value="NIH58615.1"/>
    <property type="molecule type" value="Genomic_DNA"/>
</dbReference>